<protein>
    <recommendedName>
        <fullName evidence="3">Helix-turn-helix type 11 domain-containing protein</fullName>
    </recommendedName>
</protein>
<comment type="caution">
    <text evidence="1">The sequence shown here is derived from an EMBL/GenBank/DDBJ whole genome shotgun (WGS) entry which is preliminary data.</text>
</comment>
<keyword evidence="2" id="KW-1185">Reference proteome</keyword>
<evidence type="ECO:0000313" key="2">
    <source>
        <dbReference type="Proteomes" id="UP000765003"/>
    </source>
</evidence>
<dbReference type="SUPFAM" id="SSF46785">
    <property type="entry name" value="Winged helix' DNA-binding domain"/>
    <property type="match status" value="1"/>
</dbReference>
<dbReference type="InterPro" id="IPR036388">
    <property type="entry name" value="WH-like_DNA-bd_sf"/>
</dbReference>
<dbReference type="Proteomes" id="UP000765003">
    <property type="component" value="Unassembled WGS sequence"/>
</dbReference>
<evidence type="ECO:0008006" key="3">
    <source>
        <dbReference type="Google" id="ProtNLM"/>
    </source>
</evidence>
<proteinExistence type="predicted"/>
<dbReference type="InterPro" id="IPR036390">
    <property type="entry name" value="WH_DNA-bd_sf"/>
</dbReference>
<feature type="non-terminal residue" evidence="1">
    <location>
        <position position="1"/>
    </location>
</feature>
<reference evidence="1" key="1">
    <citation type="submission" date="2021-02" db="EMBL/GenBank/DDBJ databases">
        <title>Activity-based single-cell genomes from oceanic crustal fluid captures similar information to metagenomic and metatranscriptomic surveys with orders of magnitude less sampling.</title>
        <authorList>
            <person name="D'Angelo T.S."/>
            <person name="Orcutt B.N."/>
        </authorList>
    </citation>
    <scope>NUCLEOTIDE SEQUENCE [LARGE SCALE GENOMIC DNA]</scope>
    <source>
        <strain evidence="1">AH-315-E05</strain>
    </source>
</reference>
<sequence length="120" mass="13520">DLEPQSGSANSAESISSCGTTPFHIARARISERAKGLWRELSITFNSSHGEFYIKQKDVAENLHCSTSTVRRATNQLIAAGFLIDLKKKHKGRFKYFKMEWGEDCTFSSNIPPSRAYPYT</sequence>
<organism evidence="1 2">
    <name type="scientific">Sulfobacillus acidophilus</name>
    <dbReference type="NCBI Taxonomy" id="53633"/>
    <lineage>
        <taxon>Bacteria</taxon>
        <taxon>Bacillati</taxon>
        <taxon>Bacillota</taxon>
        <taxon>Clostridia</taxon>
        <taxon>Eubacteriales</taxon>
        <taxon>Clostridiales Family XVII. Incertae Sedis</taxon>
        <taxon>Sulfobacillus</taxon>
    </lineage>
</organism>
<dbReference type="EMBL" id="JAFITA010000026">
    <property type="protein sequence ID" value="MBN4077506.1"/>
    <property type="molecule type" value="Genomic_DNA"/>
</dbReference>
<accession>A0ABS3AVY2</accession>
<dbReference type="Gene3D" id="1.10.10.10">
    <property type="entry name" value="Winged helix-like DNA-binding domain superfamily/Winged helix DNA-binding domain"/>
    <property type="match status" value="1"/>
</dbReference>
<name>A0ABS3AVY2_9FIRM</name>
<gene>
    <name evidence="1" type="ORF">JYT19_01200</name>
</gene>
<evidence type="ECO:0000313" key="1">
    <source>
        <dbReference type="EMBL" id="MBN4077506.1"/>
    </source>
</evidence>